<feature type="domain" description="Calcineurin-like phosphoesterase" evidence="8">
    <location>
        <begin position="1"/>
        <end position="214"/>
    </location>
</feature>
<dbReference type="PANTHER" id="PTHR30337:SF0">
    <property type="entry name" value="NUCLEASE SBCCD SUBUNIT D"/>
    <property type="match status" value="1"/>
</dbReference>
<evidence type="ECO:0000313" key="10">
    <source>
        <dbReference type="EMBL" id="AMC93076.1"/>
    </source>
</evidence>
<evidence type="ECO:0000256" key="7">
    <source>
        <dbReference type="RuleBase" id="RU363069"/>
    </source>
</evidence>
<dbReference type="GO" id="GO:0004519">
    <property type="term" value="F:endonuclease activity"/>
    <property type="evidence" value="ECO:0007669"/>
    <property type="project" value="UniProtKB-KW"/>
</dbReference>
<evidence type="ECO:0000256" key="4">
    <source>
        <dbReference type="ARBA" id="ARBA00022722"/>
    </source>
</evidence>
<dbReference type="InterPro" id="IPR050535">
    <property type="entry name" value="DNA_Repair-Maintenance_Comp"/>
</dbReference>
<dbReference type="STRING" id="1514105.AOC36_03510"/>
<evidence type="ECO:0000256" key="1">
    <source>
        <dbReference type="ARBA" id="ARBA00010555"/>
    </source>
</evidence>
<comment type="similarity">
    <text evidence="1 7">Belongs to the SbcD family.</text>
</comment>
<dbReference type="InterPro" id="IPR029052">
    <property type="entry name" value="Metallo-depent_PP-like"/>
</dbReference>
<dbReference type="InterPro" id="IPR026843">
    <property type="entry name" value="SbcD_C"/>
</dbReference>
<dbReference type="AlphaFoldDB" id="A0A109UGT3"/>
<dbReference type="RefSeq" id="WP_067631499.1">
    <property type="nucleotide sequence ID" value="NZ_CP013213.1"/>
</dbReference>
<dbReference type="KEGG" id="erl:AOC36_03510"/>
<dbReference type="SUPFAM" id="SSF56300">
    <property type="entry name" value="Metallo-dependent phosphatases"/>
    <property type="match status" value="1"/>
</dbReference>
<dbReference type="EMBL" id="CP013213">
    <property type="protein sequence ID" value="AMC93076.1"/>
    <property type="molecule type" value="Genomic_DNA"/>
</dbReference>
<comment type="subunit">
    <text evidence="2 7">Heterodimer of SbcC and SbcD.</text>
</comment>
<evidence type="ECO:0000256" key="3">
    <source>
        <dbReference type="ARBA" id="ARBA00013365"/>
    </source>
</evidence>
<keyword evidence="7" id="KW-0255">Endonuclease</keyword>
<dbReference type="InterPro" id="IPR041796">
    <property type="entry name" value="Mre11_N"/>
</dbReference>
<evidence type="ECO:0000256" key="6">
    <source>
        <dbReference type="ARBA" id="ARBA00022839"/>
    </source>
</evidence>
<keyword evidence="7" id="KW-0233">DNA recombination</keyword>
<dbReference type="GO" id="GO:0006260">
    <property type="term" value="P:DNA replication"/>
    <property type="evidence" value="ECO:0007669"/>
    <property type="project" value="UniProtKB-KW"/>
</dbReference>
<dbReference type="Gene3D" id="3.60.21.10">
    <property type="match status" value="1"/>
</dbReference>
<sequence length="374" mass="42589">MKYFHIADLHLGKKINERSMHDDQEWILNQIVTQAKTHQVDGVIIAGDIYDRSIPPVESVKLFEHFLESLKGVVDAIYIIAGNHDSQERLSFGSTFFKKENIYISGLYEGSLVKVDAKDDVTIYLLPFIRPHMVRQYFTQEISNYHQAVDAILNQEILDSSRFNILVAHQFIVSGTQEPLRSDSETISVGGVDSVDASVFDAFDYVALGHIHRPQSIQRKTIRYAGSPLVYSQSEVNQEKSITLLEIMDKTLTQETIPLVPIRPVKVIKGHFSDIVQSEYTLDYVYLELEDTQEITDASMRLRQVFPNVLSIRYLYTQSLTSSSETLEISRVEDLSMASLFDAFYQTQNNHEMSGEQKKLIDSLIEQGDAHATN</sequence>
<dbReference type="Pfam" id="PF12320">
    <property type="entry name" value="SbcD_C"/>
    <property type="match status" value="1"/>
</dbReference>
<name>A0A109UGT3_9FIRM</name>
<evidence type="ECO:0000259" key="8">
    <source>
        <dbReference type="Pfam" id="PF00149"/>
    </source>
</evidence>
<dbReference type="GO" id="GO:0008408">
    <property type="term" value="F:3'-5' exonuclease activity"/>
    <property type="evidence" value="ECO:0007669"/>
    <property type="project" value="InterPro"/>
</dbReference>
<keyword evidence="4 7" id="KW-0540">Nuclease</keyword>
<keyword evidence="5 7" id="KW-0378">Hydrolase</keyword>
<dbReference type="PANTHER" id="PTHR30337">
    <property type="entry name" value="COMPONENT OF ATP-DEPENDENT DSDNA EXONUCLEASE"/>
    <property type="match status" value="1"/>
</dbReference>
<feature type="domain" description="Nuclease SbcCD subunit D C-terminal" evidence="9">
    <location>
        <begin position="263"/>
        <end position="348"/>
    </location>
</feature>
<gene>
    <name evidence="7" type="primary">sbcD</name>
    <name evidence="10" type="ORF">AOC36_03510</name>
</gene>
<reference evidence="10 11" key="1">
    <citation type="submission" date="2015-10" db="EMBL/GenBank/DDBJ databases">
        <title>Erysipelothrix larvae sp. LV19 isolated from the larval gut of the rhinoceros beetle, Trypoxylus dichotomus.</title>
        <authorList>
            <person name="Lim S."/>
            <person name="Kim B.-C."/>
        </authorList>
    </citation>
    <scope>NUCLEOTIDE SEQUENCE [LARGE SCALE GENOMIC DNA]</scope>
    <source>
        <strain evidence="10 11">LV19</strain>
    </source>
</reference>
<keyword evidence="6 7" id="KW-0269">Exonuclease</keyword>
<proteinExistence type="inferred from homology"/>
<evidence type="ECO:0000256" key="5">
    <source>
        <dbReference type="ARBA" id="ARBA00022801"/>
    </source>
</evidence>
<keyword evidence="11" id="KW-1185">Reference proteome</keyword>
<evidence type="ECO:0000256" key="2">
    <source>
        <dbReference type="ARBA" id="ARBA00011322"/>
    </source>
</evidence>
<comment type="function">
    <text evidence="7">SbcCD cleaves DNA hairpin structures. These structures can inhibit DNA replication and are intermediates in certain DNA recombination reactions. The complex acts as a 3'-&gt;5' double strand exonuclease that can open hairpins. It also has a 5' single-strand endonuclease activity.</text>
</comment>
<accession>A0A109UGT3</accession>
<dbReference type="Proteomes" id="UP000063781">
    <property type="component" value="Chromosome"/>
</dbReference>
<organism evidence="10 11">
    <name type="scientific">Erysipelothrix larvae</name>
    <dbReference type="NCBI Taxonomy" id="1514105"/>
    <lineage>
        <taxon>Bacteria</taxon>
        <taxon>Bacillati</taxon>
        <taxon>Bacillota</taxon>
        <taxon>Erysipelotrichia</taxon>
        <taxon>Erysipelotrichales</taxon>
        <taxon>Erysipelotrichaceae</taxon>
        <taxon>Erysipelothrix</taxon>
    </lineage>
</organism>
<keyword evidence="7" id="KW-0235">DNA replication</keyword>
<dbReference type="Pfam" id="PF00149">
    <property type="entry name" value="Metallophos"/>
    <property type="match status" value="1"/>
</dbReference>
<dbReference type="InterPro" id="IPR004593">
    <property type="entry name" value="SbcD"/>
</dbReference>
<evidence type="ECO:0000313" key="11">
    <source>
        <dbReference type="Proteomes" id="UP000063781"/>
    </source>
</evidence>
<dbReference type="GO" id="GO:0006310">
    <property type="term" value="P:DNA recombination"/>
    <property type="evidence" value="ECO:0007669"/>
    <property type="project" value="UniProtKB-KW"/>
</dbReference>
<dbReference type="NCBIfam" id="TIGR00619">
    <property type="entry name" value="sbcd"/>
    <property type="match status" value="1"/>
</dbReference>
<protein>
    <recommendedName>
        <fullName evidence="3 7">Nuclease SbcCD subunit D</fullName>
    </recommendedName>
</protein>
<dbReference type="CDD" id="cd00840">
    <property type="entry name" value="MPP_Mre11_N"/>
    <property type="match status" value="1"/>
</dbReference>
<evidence type="ECO:0000259" key="9">
    <source>
        <dbReference type="Pfam" id="PF12320"/>
    </source>
</evidence>
<dbReference type="InterPro" id="IPR004843">
    <property type="entry name" value="Calcineurin-like_PHP"/>
</dbReference>